<name>A0A1W9HQ88_9HYPH</name>
<proteinExistence type="predicted"/>
<sequence>MSEIRTGLRRFLEDPRLYELVQKAMGARHNRQAFVDRYIRPRPGDRVLDVGCGPAALLSHLPGVNYTGFDPNPAYIQQAQRRYGEQGQFHAKIYDEADVCRFKPFDIAIISAVLHHLDDQEARRLFGLLRRSLKPGGRVLTLDNVYVDDQNLIARLLISLDRGQNVRSPEGYRELATGIFDDVHGDVVHKAIPPYTYYIMSIR</sequence>
<dbReference type="RefSeq" id="WP_376802522.1">
    <property type="nucleotide sequence ID" value="NZ_DBNB01000019.1"/>
</dbReference>
<dbReference type="STRING" id="1827387.A4S15_01360"/>
<comment type="caution">
    <text evidence="3">The sequence shown here is derived from an EMBL/GenBank/DDBJ whole genome shotgun (WGS) entry which is preliminary data.</text>
</comment>
<reference evidence="3 4" key="1">
    <citation type="journal article" date="2017" name="Water Res.">
        <title>Comammox in drinking water systems.</title>
        <authorList>
            <person name="Wang Y."/>
            <person name="Ma L."/>
            <person name="Mao Y."/>
            <person name="Jiang X."/>
            <person name="Xia Y."/>
            <person name="Yu K."/>
            <person name="Li B."/>
            <person name="Zhang T."/>
        </authorList>
    </citation>
    <scope>NUCLEOTIDE SEQUENCE [LARGE SCALE GENOMIC DNA]</scope>
    <source>
        <strain evidence="3">SG_bin8</strain>
    </source>
</reference>
<evidence type="ECO:0000313" key="3">
    <source>
        <dbReference type="EMBL" id="OQW49422.1"/>
    </source>
</evidence>
<dbReference type="CDD" id="cd02440">
    <property type="entry name" value="AdoMet_MTases"/>
    <property type="match status" value="1"/>
</dbReference>
<dbReference type="PANTHER" id="PTHR43861">
    <property type="entry name" value="TRANS-ACONITATE 2-METHYLTRANSFERASE-RELATED"/>
    <property type="match status" value="1"/>
</dbReference>
<dbReference type="AlphaFoldDB" id="A0A1W9HQ88"/>
<dbReference type="SUPFAM" id="SSF53335">
    <property type="entry name" value="S-adenosyl-L-methionine-dependent methyltransferases"/>
    <property type="match status" value="1"/>
</dbReference>
<dbReference type="EMBL" id="LWDL01000031">
    <property type="protein sequence ID" value="OQW49422.1"/>
    <property type="molecule type" value="Genomic_DNA"/>
</dbReference>
<dbReference type="Proteomes" id="UP000192872">
    <property type="component" value="Unassembled WGS sequence"/>
</dbReference>
<gene>
    <name evidence="3" type="ORF">A4S15_01360</name>
</gene>
<dbReference type="Gene3D" id="3.40.50.150">
    <property type="entry name" value="Vaccinia Virus protein VP39"/>
    <property type="match status" value="1"/>
</dbReference>
<keyword evidence="1" id="KW-0808">Transferase</keyword>
<dbReference type="GO" id="GO:0016740">
    <property type="term" value="F:transferase activity"/>
    <property type="evidence" value="ECO:0007669"/>
    <property type="project" value="UniProtKB-KW"/>
</dbReference>
<evidence type="ECO:0000313" key="4">
    <source>
        <dbReference type="Proteomes" id="UP000192872"/>
    </source>
</evidence>
<organism evidence="3 4">
    <name type="scientific">Candidatus Raskinella chloraquaticus</name>
    <dbReference type="NCBI Taxonomy" id="1951219"/>
    <lineage>
        <taxon>Bacteria</taxon>
        <taxon>Pseudomonadati</taxon>
        <taxon>Pseudomonadota</taxon>
        <taxon>Alphaproteobacteria</taxon>
        <taxon>Hyphomicrobiales</taxon>
        <taxon>Phreatobacteraceae</taxon>
        <taxon>Candidatus Raskinella</taxon>
    </lineage>
</organism>
<dbReference type="InterPro" id="IPR029063">
    <property type="entry name" value="SAM-dependent_MTases_sf"/>
</dbReference>
<feature type="domain" description="Methyltransferase" evidence="2">
    <location>
        <begin position="47"/>
        <end position="137"/>
    </location>
</feature>
<dbReference type="Pfam" id="PF13649">
    <property type="entry name" value="Methyltransf_25"/>
    <property type="match status" value="1"/>
</dbReference>
<evidence type="ECO:0000259" key="2">
    <source>
        <dbReference type="Pfam" id="PF13649"/>
    </source>
</evidence>
<protein>
    <recommendedName>
        <fullName evidence="2">Methyltransferase domain-containing protein</fullName>
    </recommendedName>
</protein>
<dbReference type="InterPro" id="IPR041698">
    <property type="entry name" value="Methyltransf_25"/>
</dbReference>
<evidence type="ECO:0000256" key="1">
    <source>
        <dbReference type="ARBA" id="ARBA00022679"/>
    </source>
</evidence>
<accession>A0A1W9HQ88</accession>